<accession>A0ABQ2UIZ7</accession>
<dbReference type="Gene3D" id="3.40.50.300">
    <property type="entry name" value="P-loop containing nucleotide triphosphate hydrolases"/>
    <property type="match status" value="1"/>
</dbReference>
<evidence type="ECO:0000313" key="4">
    <source>
        <dbReference type="Proteomes" id="UP000649573"/>
    </source>
</evidence>
<feature type="coiled-coil region" evidence="1">
    <location>
        <begin position="448"/>
        <end position="489"/>
    </location>
</feature>
<name>A0ABQ2UIZ7_9PSEU</name>
<evidence type="ECO:0000259" key="2">
    <source>
        <dbReference type="Pfam" id="PF13476"/>
    </source>
</evidence>
<evidence type="ECO:0000313" key="3">
    <source>
        <dbReference type="EMBL" id="GGU39943.1"/>
    </source>
</evidence>
<feature type="domain" description="Rad50/SbcC-type AAA" evidence="2">
    <location>
        <begin position="20"/>
        <end position="264"/>
    </location>
</feature>
<dbReference type="RefSeq" id="WP_189254779.1">
    <property type="nucleotide sequence ID" value="NZ_BMRE01000013.1"/>
</dbReference>
<dbReference type="EMBL" id="BMRE01000013">
    <property type="protein sequence ID" value="GGU39943.1"/>
    <property type="molecule type" value="Genomic_DNA"/>
</dbReference>
<dbReference type="Proteomes" id="UP000649573">
    <property type="component" value="Unassembled WGS sequence"/>
</dbReference>
<comment type="caution">
    <text evidence="3">The sequence shown here is derived from an EMBL/GenBank/DDBJ whole genome shotgun (WGS) entry which is preliminary data.</text>
</comment>
<feature type="coiled-coil region" evidence="1">
    <location>
        <begin position="371"/>
        <end position="412"/>
    </location>
</feature>
<proteinExistence type="predicted"/>
<organism evidence="3 4">
    <name type="scientific">Lentzea flava</name>
    <dbReference type="NCBI Taxonomy" id="103732"/>
    <lineage>
        <taxon>Bacteria</taxon>
        <taxon>Bacillati</taxon>
        <taxon>Actinomycetota</taxon>
        <taxon>Actinomycetes</taxon>
        <taxon>Pseudonocardiales</taxon>
        <taxon>Pseudonocardiaceae</taxon>
        <taxon>Lentzea</taxon>
    </lineage>
</organism>
<dbReference type="Pfam" id="PF13476">
    <property type="entry name" value="AAA_23"/>
    <property type="match status" value="1"/>
</dbReference>
<dbReference type="InterPro" id="IPR027417">
    <property type="entry name" value="P-loop_NTPase"/>
</dbReference>
<gene>
    <name evidence="3" type="ORF">GCM10010178_35410</name>
</gene>
<protein>
    <recommendedName>
        <fullName evidence="2">Rad50/SbcC-type AAA domain-containing protein</fullName>
    </recommendedName>
</protein>
<dbReference type="InterPro" id="IPR038729">
    <property type="entry name" value="Rad50/SbcC_AAA"/>
</dbReference>
<keyword evidence="4" id="KW-1185">Reference proteome</keyword>
<keyword evidence="1" id="KW-0175">Coiled coil</keyword>
<feature type="coiled-coil region" evidence="1">
    <location>
        <begin position="244"/>
        <end position="271"/>
    </location>
</feature>
<sequence>MATKLRLIALTVTTADDERTYRFAHDLTVISGPVATGKSTLLMLIKYALGGNAVLTPAVQEHVRFVTLEVDFGDEPQHLRLRRNVAGDRSRVQLLEHGSDIPEQHLTVKPRPGEETVSRHLLAALGIDAYRVPKSRRKGAKGEFTTVGFGDVFGYCYLQAKTIDSSATGHLDSGRDSKRKTVFELLFGMIDPEVFDLREQRDKLTSTISERETQLRAIRTFVEGEKQSSFDELRALRWDKQEVLRHAERALQELRADVDALVRQDRDAREELLQTLNLASSTREAVVSAHEVVRAREAALAQSRLDLARLDKAAAATNLLGPFEFVTCPRCLQGLAHRAVHSGDCLLCLQPEPPAVAAVEDSSRMRFATRVEEMEQLLRVEQDAVRTAELRAAEADMLAAAAQRRYDELTREAVSPRVQAVAAASTNVEGLRRELLAIDQRIATWRRMEEFEKETNRFRDTKRELNADIKRWEQELKARRSELAEISRLFALEVAHIGVRVNGEPAIDEKTYLPMIGGTSLETLQASGGGSTTAINVAFSLALLNYALQVPGVQLPNLLILDSPRKGIGSVEQEDVELGHKIYERFKTLAYALQGRGQLIIADNNSELRDERGVALIALTRQASAVPGVENTGVGTRARVEDYDVEDEDY</sequence>
<reference evidence="4" key="1">
    <citation type="journal article" date="2019" name="Int. J. Syst. Evol. Microbiol.">
        <title>The Global Catalogue of Microorganisms (GCM) 10K type strain sequencing project: providing services to taxonomists for standard genome sequencing and annotation.</title>
        <authorList>
            <consortium name="The Broad Institute Genomics Platform"/>
            <consortium name="The Broad Institute Genome Sequencing Center for Infectious Disease"/>
            <person name="Wu L."/>
            <person name="Ma J."/>
        </authorList>
    </citation>
    <scope>NUCLEOTIDE SEQUENCE [LARGE SCALE GENOMIC DNA]</scope>
    <source>
        <strain evidence="4">JCM 3296</strain>
    </source>
</reference>
<evidence type="ECO:0000256" key="1">
    <source>
        <dbReference type="SAM" id="Coils"/>
    </source>
</evidence>
<dbReference type="SUPFAM" id="SSF52540">
    <property type="entry name" value="P-loop containing nucleoside triphosphate hydrolases"/>
    <property type="match status" value="1"/>
</dbReference>